<organism evidence="2 3">
    <name type="scientific">Xylaria bambusicola</name>
    <dbReference type="NCBI Taxonomy" id="326684"/>
    <lineage>
        <taxon>Eukaryota</taxon>
        <taxon>Fungi</taxon>
        <taxon>Dikarya</taxon>
        <taxon>Ascomycota</taxon>
        <taxon>Pezizomycotina</taxon>
        <taxon>Sordariomycetes</taxon>
        <taxon>Xylariomycetidae</taxon>
        <taxon>Xylariales</taxon>
        <taxon>Xylariaceae</taxon>
        <taxon>Xylaria</taxon>
    </lineage>
</organism>
<keyword evidence="1" id="KW-1133">Transmembrane helix</keyword>
<evidence type="ECO:0000313" key="2">
    <source>
        <dbReference type="EMBL" id="KAK5625735.1"/>
    </source>
</evidence>
<dbReference type="EMBL" id="JAWHQM010000002">
    <property type="protein sequence ID" value="KAK5625735.1"/>
    <property type="molecule type" value="Genomic_DNA"/>
</dbReference>
<feature type="transmembrane region" description="Helical" evidence="1">
    <location>
        <begin position="40"/>
        <end position="58"/>
    </location>
</feature>
<accession>A0AAN7U5H7</accession>
<keyword evidence="3" id="KW-1185">Reference proteome</keyword>
<gene>
    <name evidence="2" type="ORF">RRF57_001451</name>
</gene>
<sequence length="59" mass="6421">MHVGGSVVNITLEDRRPGREATIPVVFDSKFWRLDVATHMALYVVSSTTFVSALAGSID</sequence>
<comment type="caution">
    <text evidence="2">The sequence shown here is derived from an EMBL/GenBank/DDBJ whole genome shotgun (WGS) entry which is preliminary data.</text>
</comment>
<keyword evidence="1" id="KW-0472">Membrane</keyword>
<protein>
    <submittedName>
        <fullName evidence="2">Uncharacterized protein</fullName>
    </submittedName>
</protein>
<proteinExistence type="predicted"/>
<dbReference type="AlphaFoldDB" id="A0AAN7U5H7"/>
<name>A0AAN7U5H7_9PEZI</name>
<keyword evidence="1" id="KW-0812">Transmembrane</keyword>
<reference evidence="2 3" key="1">
    <citation type="submission" date="2023-10" db="EMBL/GenBank/DDBJ databases">
        <title>Draft genome sequence of Xylaria bambusicola isolate GMP-LS, the root and basal stem rot pathogen of sugarcane in Indonesia.</title>
        <authorList>
            <person name="Selvaraj P."/>
            <person name="Muralishankar V."/>
            <person name="Muruganantham S."/>
            <person name="Sp S."/>
            <person name="Haryani S."/>
            <person name="Lau K.J.X."/>
            <person name="Naqvi N.I."/>
        </authorList>
    </citation>
    <scope>NUCLEOTIDE SEQUENCE [LARGE SCALE GENOMIC DNA]</scope>
    <source>
        <strain evidence="2">GMP-LS</strain>
    </source>
</reference>
<evidence type="ECO:0000313" key="3">
    <source>
        <dbReference type="Proteomes" id="UP001305414"/>
    </source>
</evidence>
<evidence type="ECO:0000256" key="1">
    <source>
        <dbReference type="SAM" id="Phobius"/>
    </source>
</evidence>
<dbReference type="Proteomes" id="UP001305414">
    <property type="component" value="Unassembled WGS sequence"/>
</dbReference>